<name>I4ACZ0_DESDJ</name>
<protein>
    <submittedName>
        <fullName evidence="2">Putative glycosyltransferase</fullName>
    </submittedName>
</protein>
<reference evidence="3" key="1">
    <citation type="submission" date="2012-06" db="EMBL/GenBank/DDBJ databases">
        <title>Complete sequence of Desulfitobacterium dehalogenans ATCC 51507.</title>
        <authorList>
            <person name="Lucas S."/>
            <person name="Han J."/>
            <person name="Lapidus A."/>
            <person name="Cheng J.-F."/>
            <person name="Goodwin L."/>
            <person name="Pitluck S."/>
            <person name="Peters L."/>
            <person name="Ovchinnikova G."/>
            <person name="Teshima H."/>
            <person name="Detter J.C."/>
            <person name="Han C."/>
            <person name="Tapia R."/>
            <person name="Land M."/>
            <person name="Hauser L."/>
            <person name="Kyrpides N."/>
            <person name="Ivanova N."/>
            <person name="Pagani I."/>
            <person name="Kruse T."/>
            <person name="de Vos W.M."/>
            <person name="Smidt H."/>
            <person name="Woyke T."/>
        </authorList>
    </citation>
    <scope>NUCLEOTIDE SEQUENCE [LARGE SCALE GENOMIC DNA]</scope>
    <source>
        <strain evidence="3">ATCC 51507 / DSM 9161 / JW/IU-DC1</strain>
    </source>
</reference>
<dbReference type="Gene3D" id="3.90.550.10">
    <property type="entry name" value="Spore Coat Polysaccharide Biosynthesis Protein SpsA, Chain A"/>
    <property type="match status" value="1"/>
</dbReference>
<dbReference type="AlphaFoldDB" id="I4ACZ0"/>
<dbReference type="Pfam" id="PF00535">
    <property type="entry name" value="Glycos_transf_2"/>
    <property type="match status" value="1"/>
</dbReference>
<evidence type="ECO:0000313" key="2">
    <source>
        <dbReference type="EMBL" id="AFM01825.1"/>
    </source>
</evidence>
<dbReference type="HOGENOM" id="CLU_023845_1_0_9"/>
<evidence type="ECO:0000259" key="1">
    <source>
        <dbReference type="Pfam" id="PF00535"/>
    </source>
</evidence>
<accession>I4ACZ0</accession>
<dbReference type="Proteomes" id="UP000006053">
    <property type="component" value="Chromosome"/>
</dbReference>
<dbReference type="RefSeq" id="WP_014795299.1">
    <property type="nucleotide sequence ID" value="NC_018017.1"/>
</dbReference>
<dbReference type="EMBL" id="CP003348">
    <property type="protein sequence ID" value="AFM01825.1"/>
    <property type="molecule type" value="Genomic_DNA"/>
</dbReference>
<dbReference type="PANTHER" id="PTHR43179:SF7">
    <property type="entry name" value="RHAMNOSYLTRANSFERASE WBBL"/>
    <property type="match status" value="1"/>
</dbReference>
<dbReference type="eggNOG" id="COG1216">
    <property type="taxonomic scope" value="Bacteria"/>
</dbReference>
<dbReference type="Gene3D" id="3.40.50.150">
    <property type="entry name" value="Vaccinia Virus protein VP39"/>
    <property type="match status" value="1"/>
</dbReference>
<dbReference type="SUPFAM" id="SSF53335">
    <property type="entry name" value="S-adenosyl-L-methionine-dependent methyltransferases"/>
    <property type="match status" value="1"/>
</dbReference>
<keyword evidence="2" id="KW-0808">Transferase</keyword>
<dbReference type="InterPro" id="IPR029044">
    <property type="entry name" value="Nucleotide-diphossugar_trans"/>
</dbReference>
<keyword evidence="3" id="KW-1185">Reference proteome</keyword>
<dbReference type="InterPro" id="IPR029063">
    <property type="entry name" value="SAM-dependent_MTases_sf"/>
</dbReference>
<dbReference type="KEGG" id="ddh:Desde_3545"/>
<dbReference type="SUPFAM" id="SSF53448">
    <property type="entry name" value="Nucleotide-diphospho-sugar transferases"/>
    <property type="match status" value="1"/>
</dbReference>
<dbReference type="OrthoDB" id="9771846at2"/>
<feature type="domain" description="Glycosyltransferase 2-like" evidence="1">
    <location>
        <begin position="45"/>
        <end position="179"/>
    </location>
</feature>
<evidence type="ECO:0000313" key="3">
    <source>
        <dbReference type="Proteomes" id="UP000006053"/>
    </source>
</evidence>
<gene>
    <name evidence="2" type="ordered locus">Desde_3545</name>
</gene>
<dbReference type="InterPro" id="IPR001173">
    <property type="entry name" value="Glyco_trans_2-like"/>
</dbReference>
<dbReference type="PANTHER" id="PTHR43179">
    <property type="entry name" value="RHAMNOSYLTRANSFERASE WBBL"/>
    <property type="match status" value="1"/>
</dbReference>
<dbReference type="STRING" id="756499.Desde_3545"/>
<dbReference type="GO" id="GO:0016740">
    <property type="term" value="F:transferase activity"/>
    <property type="evidence" value="ECO:0007669"/>
    <property type="project" value="UniProtKB-KW"/>
</dbReference>
<proteinExistence type="predicted"/>
<reference evidence="2 3" key="2">
    <citation type="journal article" date="2015" name="J. Bacteriol.">
        <title>Genomic, proteomic, and biochemical analysis of the organohalide respiratory pathway in Desulfitobacterium dehalogenans.</title>
        <authorList>
            <person name="Kruse T."/>
            <person name="van de Pas B.A."/>
            <person name="Atteia A."/>
            <person name="Krab K."/>
            <person name="Hagen W.R."/>
            <person name="Goodwin L."/>
            <person name="Chain P."/>
            <person name="Boeren S."/>
            <person name="Maphosa F."/>
            <person name="Schraa G."/>
            <person name="de Vos W.M."/>
            <person name="van der Oost J."/>
            <person name="Smidt H."/>
            <person name="Stams A.J."/>
        </authorList>
    </citation>
    <scope>NUCLEOTIDE SEQUENCE [LARGE SCALE GENOMIC DNA]</scope>
    <source>
        <strain evidence="3">ATCC 51507 / DSM 9161 / JW/IU-DC1</strain>
    </source>
</reference>
<sequence>MNEKSNQIIQINTNDKKMPEPGGDIYIARDNVSMTISELNAPLVSVIVVGYNNLYKHTKICVECILNYTLDEDYELILVDNGSTDGTLEFFESVKHPKKKIIKITKNIGLFFGINSGIEIARGKFIAVISNDIYVTKNWLANLLKCAFSDERIGMIVPVSDNVSNLQAVDLDFNDFEDMQKKAAEFNKSNPRKWHEHLRLITAMAFYRRTCLDMLGKQDYGFFHDFGDDDITFRVRRAGYKAILCKDVFVQHAGIATRDPEVIRMSLEKGRTAFQEKYYGIDAWDDVNNFETSMMSFVKANKVSSKYAPNILGVDVRCGTPILELKNTLREQGSFNAELSAFSTKAKYWFDLKTICNGRVETDRPEYILQHFEEGYFNYIVVGQPLNSYGDPFLMLGYFLRLLKSDGQLLLKIRNTYDIGTFLKIMGFDVTTKDIHNLHHISIEELSEHLNTQGYFVKDVSIEQHSFNKEIKELLDSFNFTDNNAYIKATAKDFVINIKRS</sequence>
<organism evidence="2 3">
    <name type="scientific">Desulfitobacterium dehalogenans (strain ATCC 51507 / DSM 9161 / JW/IU-DC1)</name>
    <dbReference type="NCBI Taxonomy" id="756499"/>
    <lineage>
        <taxon>Bacteria</taxon>
        <taxon>Bacillati</taxon>
        <taxon>Bacillota</taxon>
        <taxon>Clostridia</taxon>
        <taxon>Eubacteriales</taxon>
        <taxon>Desulfitobacteriaceae</taxon>
        <taxon>Desulfitobacterium</taxon>
    </lineage>
</organism>